<dbReference type="Gene3D" id="3.40.50.150">
    <property type="entry name" value="Vaccinia Virus protein VP39"/>
    <property type="match status" value="1"/>
</dbReference>
<dbReference type="Proteomes" id="UP000248840">
    <property type="component" value="Unassembled WGS sequence"/>
</dbReference>
<comment type="caution">
    <text evidence="2">The sequence shown here is derived from an EMBL/GenBank/DDBJ whole genome shotgun (WGS) entry which is preliminary data.</text>
</comment>
<dbReference type="AlphaFoldDB" id="A0A328YPF2"/>
<dbReference type="InterPro" id="IPR025714">
    <property type="entry name" value="Methyltranfer_dom"/>
</dbReference>
<protein>
    <submittedName>
        <fullName evidence="2">Methyltransferase family protein</fullName>
    </submittedName>
</protein>
<dbReference type="EMBL" id="QLSZ01000001">
    <property type="protein sequence ID" value="RAR75470.1"/>
    <property type="molecule type" value="Genomic_DNA"/>
</dbReference>
<dbReference type="SUPFAM" id="SSF53335">
    <property type="entry name" value="S-adenosyl-L-methionine-dependent methyltransferases"/>
    <property type="match status" value="1"/>
</dbReference>
<dbReference type="Pfam" id="PF13847">
    <property type="entry name" value="Methyltransf_31"/>
    <property type="match status" value="1"/>
</dbReference>
<keyword evidence="3" id="KW-1185">Reference proteome</keyword>
<accession>A0A328YPF2</accession>
<proteinExistence type="predicted"/>
<evidence type="ECO:0000313" key="3">
    <source>
        <dbReference type="Proteomes" id="UP000248840"/>
    </source>
</evidence>
<evidence type="ECO:0000259" key="1">
    <source>
        <dbReference type="Pfam" id="PF13847"/>
    </source>
</evidence>
<dbReference type="GO" id="GO:0032259">
    <property type="term" value="P:methylation"/>
    <property type="evidence" value="ECO:0007669"/>
    <property type="project" value="UniProtKB-KW"/>
</dbReference>
<dbReference type="RefSeq" id="WP_112111842.1">
    <property type="nucleotide sequence ID" value="NZ_QLSZ01000001.1"/>
</dbReference>
<evidence type="ECO:0000313" key="2">
    <source>
        <dbReference type="EMBL" id="RAR75470.1"/>
    </source>
</evidence>
<dbReference type="InterPro" id="IPR029063">
    <property type="entry name" value="SAM-dependent_MTases_sf"/>
</dbReference>
<keyword evidence="2" id="KW-0489">Methyltransferase</keyword>
<dbReference type="OrthoDB" id="9789123at2"/>
<gene>
    <name evidence="2" type="ORF">CLV55_101166</name>
</gene>
<keyword evidence="2" id="KW-0808">Transferase</keyword>
<feature type="domain" description="Methyltransferase" evidence="1">
    <location>
        <begin position="50"/>
        <end position="171"/>
    </location>
</feature>
<name>A0A328YPF2_9FLAO</name>
<dbReference type="CDD" id="cd02440">
    <property type="entry name" value="AdoMet_MTases"/>
    <property type="match status" value="1"/>
</dbReference>
<reference evidence="2 3" key="1">
    <citation type="submission" date="2018-06" db="EMBL/GenBank/DDBJ databases">
        <title>Genomic Encyclopedia of Archaeal and Bacterial Type Strains, Phase II (KMG-II): from individual species to whole genera.</title>
        <authorList>
            <person name="Goeker M."/>
        </authorList>
    </citation>
    <scope>NUCLEOTIDE SEQUENCE [LARGE SCALE GENOMIC DNA]</scope>
    <source>
        <strain evidence="2 3">DSM 25663</strain>
    </source>
</reference>
<sequence length="198" mass="23579">MKLNFKRNLKWFKKKISWNYKYSIGKWDFMDEENLRYSKIVDLIKGCEFKNLKILDLGCGYGSLNKYLKGVNYEFILGVDLSSNAISRAKKESFINSKFIVSDIQQFTPEEKFDIIIFNEVLYYLDDQMKILRRYSKYLNDGGYFIFSFYGIREDLIQEISEEYQLKRKEVVKQSEKVFWGITLFKVDSPALRSLPTS</sequence>
<organism evidence="2 3">
    <name type="scientific">Flavobacterium aciduliphilum</name>
    <dbReference type="NCBI Taxonomy" id="1101402"/>
    <lineage>
        <taxon>Bacteria</taxon>
        <taxon>Pseudomonadati</taxon>
        <taxon>Bacteroidota</taxon>
        <taxon>Flavobacteriia</taxon>
        <taxon>Flavobacteriales</taxon>
        <taxon>Flavobacteriaceae</taxon>
        <taxon>Flavobacterium</taxon>
    </lineage>
</organism>
<dbReference type="PANTHER" id="PTHR43861">
    <property type="entry name" value="TRANS-ACONITATE 2-METHYLTRANSFERASE-RELATED"/>
    <property type="match status" value="1"/>
</dbReference>
<dbReference type="GO" id="GO:0008168">
    <property type="term" value="F:methyltransferase activity"/>
    <property type="evidence" value="ECO:0007669"/>
    <property type="project" value="UniProtKB-KW"/>
</dbReference>